<protein>
    <submittedName>
        <fullName evidence="2">Uncharacterized protein</fullName>
    </submittedName>
</protein>
<accession>A0AAE9J6I6</accession>
<dbReference type="AlphaFoldDB" id="A0AAE9J6I6"/>
<feature type="region of interest" description="Disordered" evidence="1">
    <location>
        <begin position="152"/>
        <end position="210"/>
    </location>
</feature>
<dbReference type="EMBL" id="CP092621">
    <property type="protein sequence ID" value="UMM16858.1"/>
    <property type="molecule type" value="Genomic_DNA"/>
</dbReference>
<evidence type="ECO:0000313" key="3">
    <source>
        <dbReference type="Proteomes" id="UP000829354"/>
    </source>
</evidence>
<feature type="compositionally biased region" description="Basic and acidic residues" evidence="1">
    <location>
        <begin position="168"/>
        <end position="187"/>
    </location>
</feature>
<proteinExistence type="predicted"/>
<dbReference type="PANTHER" id="PTHR21447">
    <property type="entry name" value="RING-TYPE DOMAIN-CONTAINING PROTEIN-RELATED"/>
    <property type="match status" value="1"/>
</dbReference>
<feature type="compositionally biased region" description="Basic and acidic residues" evidence="1">
    <location>
        <begin position="197"/>
        <end position="210"/>
    </location>
</feature>
<dbReference type="PANTHER" id="PTHR21447:SF13">
    <property type="entry name" value="RING-TYPE DOMAIN-CONTAINING PROTEIN"/>
    <property type="match status" value="1"/>
</dbReference>
<evidence type="ECO:0000256" key="1">
    <source>
        <dbReference type="SAM" id="MobiDB-lite"/>
    </source>
</evidence>
<reference evidence="2 3" key="1">
    <citation type="submission" date="2022-04" db="EMBL/GenBank/DDBJ databases">
        <title>Chromosome-level reference genomes for two strains of Caenorhabditis briggsae: an improved platform for comparative genomics.</title>
        <authorList>
            <person name="Stevens L."/>
            <person name="Andersen E."/>
        </authorList>
    </citation>
    <scope>NUCLEOTIDE SEQUENCE [LARGE SCALE GENOMIC DNA]</scope>
    <source>
        <strain evidence="2">VX34</strain>
        <tissue evidence="2">Whole-organism</tissue>
    </source>
</reference>
<keyword evidence="3" id="KW-1185">Reference proteome</keyword>
<name>A0AAE9J6I6_CAEBR</name>
<dbReference type="Proteomes" id="UP000829354">
    <property type="component" value="Chromosome II"/>
</dbReference>
<gene>
    <name evidence="2" type="ORF">L5515_013691</name>
</gene>
<sequence>MAEQMLLGCELGFKPDEKNPYFTMSTHLNTIKATYFATPLPHTAKEIRNAKNDGFTVQNLKNELAHLGLTTIFPEIQNHAELVYSEVDKRKKGSVLRTCDLFDAVEHCQLNCILERRPTFKKFLHNQNGCHRVYGFKCQECEKEKKTSEIWKTFEPVDEATEDTMSPEGKKSTSGDVKTSESQKKSPEASPSLQILQEHKVTQKESDEEIQKKSAEIEELKRKVEENLKIAEENEKLVSEATHLIDTIAELKKEHSKQTEKFLDQISHLEYELGMAKQASEMRSGKKKKSHTNCASNWLKTRKECPSCNGTFLNSNRN</sequence>
<organism evidence="2 3">
    <name type="scientific">Caenorhabditis briggsae</name>
    <dbReference type="NCBI Taxonomy" id="6238"/>
    <lineage>
        <taxon>Eukaryota</taxon>
        <taxon>Metazoa</taxon>
        <taxon>Ecdysozoa</taxon>
        <taxon>Nematoda</taxon>
        <taxon>Chromadorea</taxon>
        <taxon>Rhabditida</taxon>
        <taxon>Rhabditina</taxon>
        <taxon>Rhabditomorpha</taxon>
        <taxon>Rhabditoidea</taxon>
        <taxon>Rhabditidae</taxon>
        <taxon>Peloderinae</taxon>
        <taxon>Caenorhabditis</taxon>
    </lineage>
</organism>
<evidence type="ECO:0000313" key="2">
    <source>
        <dbReference type="EMBL" id="UMM16858.1"/>
    </source>
</evidence>